<accession>A0A5D4R5S0</accession>
<dbReference type="InterPro" id="IPR039561">
    <property type="entry name" value="Peptidase_M15C"/>
</dbReference>
<evidence type="ECO:0000313" key="3">
    <source>
        <dbReference type="Proteomes" id="UP000322139"/>
    </source>
</evidence>
<dbReference type="SUPFAM" id="SSF55166">
    <property type="entry name" value="Hedgehog/DD-peptidase"/>
    <property type="match status" value="1"/>
</dbReference>
<reference evidence="2 3" key="1">
    <citation type="submission" date="2019-08" db="EMBL/GenBank/DDBJ databases">
        <title>Bacillus genomes from the desert of Cuatro Cienegas, Coahuila.</title>
        <authorList>
            <person name="Olmedo-Alvarez G."/>
        </authorList>
    </citation>
    <scope>NUCLEOTIDE SEQUENCE [LARGE SCALE GENOMIC DNA]</scope>
    <source>
        <strain evidence="2 3">CH446_14T</strain>
    </source>
</reference>
<dbReference type="GO" id="GO:0008233">
    <property type="term" value="F:peptidase activity"/>
    <property type="evidence" value="ECO:0007669"/>
    <property type="project" value="InterPro"/>
</dbReference>
<feature type="domain" description="Peptidase M15C" evidence="1">
    <location>
        <begin position="73"/>
        <end position="139"/>
    </location>
</feature>
<sequence length="232" mass="26119">MNLEQLLAKAEPKLSLIHPELRLKARELITRAFNMGIYVVITQGLRTIAEQNALYAQGRTAPGEIVTNAVGGSSYHNFGLAFDFAIANSNGTVIYWNTNVDTNKDRQKDWYQVGKIGQDLKMEWGGAWSGFRDIPHFQLTYGLSCADLRNGKKPPVFKAAVEEEKESVRMYKPSRVFLDDTKTVLARFENKGEKSIDKVHREKLNNGELSLDDAVGLLFHAIKEEMIQGSKK</sequence>
<gene>
    <name evidence="2" type="ORF">FZD51_14975</name>
</gene>
<dbReference type="EMBL" id="VTER01000007">
    <property type="protein sequence ID" value="TYS46773.1"/>
    <property type="molecule type" value="Genomic_DNA"/>
</dbReference>
<organism evidence="2 3">
    <name type="scientific">Bacillus infantis</name>
    <dbReference type="NCBI Taxonomy" id="324767"/>
    <lineage>
        <taxon>Bacteria</taxon>
        <taxon>Bacillati</taxon>
        <taxon>Bacillota</taxon>
        <taxon>Bacilli</taxon>
        <taxon>Bacillales</taxon>
        <taxon>Bacillaceae</taxon>
        <taxon>Bacillus</taxon>
    </lineage>
</organism>
<comment type="caution">
    <text evidence="2">The sequence shown here is derived from an EMBL/GenBank/DDBJ whole genome shotgun (WGS) entry which is preliminary data.</text>
</comment>
<protein>
    <submittedName>
        <fullName evidence="2">M15 family metallopeptidase</fullName>
    </submittedName>
</protein>
<dbReference type="Proteomes" id="UP000322139">
    <property type="component" value="Unassembled WGS sequence"/>
</dbReference>
<dbReference type="Pfam" id="PF13539">
    <property type="entry name" value="Peptidase_M15_4"/>
    <property type="match status" value="1"/>
</dbReference>
<dbReference type="InterPro" id="IPR009045">
    <property type="entry name" value="Zn_M74/Hedgehog-like"/>
</dbReference>
<proteinExistence type="predicted"/>
<evidence type="ECO:0000259" key="1">
    <source>
        <dbReference type="Pfam" id="PF13539"/>
    </source>
</evidence>
<dbReference type="RefSeq" id="WP_148975516.1">
    <property type="nucleotide sequence ID" value="NZ_VTER01000007.1"/>
</dbReference>
<dbReference type="AlphaFoldDB" id="A0A5D4R5S0"/>
<dbReference type="Gene3D" id="3.30.1380.10">
    <property type="match status" value="1"/>
</dbReference>
<name>A0A5D4R5S0_9BACI</name>
<dbReference type="CDD" id="cd14845">
    <property type="entry name" value="L-Ala-D-Glu_peptidase_like"/>
    <property type="match status" value="1"/>
</dbReference>
<evidence type="ECO:0000313" key="2">
    <source>
        <dbReference type="EMBL" id="TYS46773.1"/>
    </source>
</evidence>